<dbReference type="RefSeq" id="WP_185887139.1">
    <property type="nucleotide sequence ID" value="NZ_CP060202.1"/>
</dbReference>
<evidence type="ECO:0000313" key="1">
    <source>
        <dbReference type="EMBL" id="QNH61209.1"/>
    </source>
</evidence>
<dbReference type="KEGG" id="hsk:H4317_13670"/>
<dbReference type="InterPro" id="IPR058060">
    <property type="entry name" value="HYC_CC_PP"/>
</dbReference>
<dbReference type="EMBL" id="CP060202">
    <property type="protein sequence ID" value="QNH61209.1"/>
    <property type="molecule type" value="Genomic_DNA"/>
</dbReference>
<dbReference type="NCBIfam" id="NF047658">
    <property type="entry name" value="HYC_CC_PP"/>
    <property type="match status" value="1"/>
</dbReference>
<gene>
    <name evidence="1" type="ORF">H4317_13670</name>
</gene>
<dbReference type="Proteomes" id="UP000515489">
    <property type="component" value="Chromosome"/>
</dbReference>
<organism evidence="1 2">
    <name type="scientific">Hymenobacter sediminicola</name>
    <dbReference type="NCBI Taxonomy" id="2761579"/>
    <lineage>
        <taxon>Bacteria</taxon>
        <taxon>Pseudomonadati</taxon>
        <taxon>Bacteroidota</taxon>
        <taxon>Cytophagia</taxon>
        <taxon>Cytophagales</taxon>
        <taxon>Hymenobacteraceae</taxon>
        <taxon>Hymenobacter</taxon>
    </lineage>
</organism>
<protein>
    <submittedName>
        <fullName evidence="1">Uncharacterized protein</fullName>
    </submittedName>
</protein>
<evidence type="ECO:0000313" key="2">
    <source>
        <dbReference type="Proteomes" id="UP000515489"/>
    </source>
</evidence>
<sequence length="149" mass="15710">MASPRPVSHRLFSLLLALLVLASSVGLTVLRHTCRESGHTSADVIFSTPKHGCPASKPVAEHAHSSQIKGACCDFSAHLHKLEVPSPELTWAKLLPSPLLAPAWLPATSWPTLASAPLVAQAAAWHAADSSPPPRAGRVLLTFISVLVV</sequence>
<name>A0A7G7W4B6_9BACT</name>
<proteinExistence type="predicted"/>
<reference evidence="1 2" key="1">
    <citation type="submission" date="2020-08" db="EMBL/GenBank/DDBJ databases">
        <title>Hymenobacter sp. S2-20-2 genome sequencing.</title>
        <authorList>
            <person name="Jin L."/>
        </authorList>
    </citation>
    <scope>NUCLEOTIDE SEQUENCE [LARGE SCALE GENOMIC DNA]</scope>
    <source>
        <strain evidence="1 2">S2-20-2</strain>
    </source>
</reference>
<keyword evidence="2" id="KW-1185">Reference proteome</keyword>
<accession>A0A7G7W4B6</accession>
<dbReference type="AlphaFoldDB" id="A0A7G7W4B6"/>